<organism evidence="1 2">
    <name type="scientific">Planobacterium oryzisoli</name>
    <dbReference type="NCBI Taxonomy" id="2771435"/>
    <lineage>
        <taxon>Bacteria</taxon>
        <taxon>Pseudomonadati</taxon>
        <taxon>Bacteroidota</taxon>
        <taxon>Flavobacteriia</taxon>
        <taxon>Flavobacteriales</taxon>
        <taxon>Weeksellaceae</taxon>
        <taxon>Chryseobacterium group</taxon>
        <taxon>Chryseobacterium</taxon>
    </lineage>
</organism>
<reference evidence="1" key="1">
    <citation type="submission" date="2020-11" db="EMBL/GenBank/DDBJ databases">
        <title>Genome seq and assembly of Planobacterium sp.</title>
        <authorList>
            <person name="Chhetri G."/>
        </authorList>
    </citation>
    <scope>NUCLEOTIDE SEQUENCE</scope>
    <source>
        <strain evidence="1">GCR5</strain>
    </source>
</reference>
<name>A0A931EC21_9FLAO</name>
<gene>
    <name evidence="1" type="ORF">IC612_07340</name>
</gene>
<evidence type="ECO:0000313" key="1">
    <source>
        <dbReference type="EMBL" id="MBF5027609.1"/>
    </source>
</evidence>
<dbReference type="EMBL" id="JADKYY010000008">
    <property type="protein sequence ID" value="MBF5027609.1"/>
    <property type="molecule type" value="Genomic_DNA"/>
</dbReference>
<evidence type="ECO:0000313" key="2">
    <source>
        <dbReference type="Proteomes" id="UP000694480"/>
    </source>
</evidence>
<proteinExistence type="predicted"/>
<dbReference type="Proteomes" id="UP000694480">
    <property type="component" value="Unassembled WGS sequence"/>
</dbReference>
<dbReference type="AlphaFoldDB" id="A0A931EC21"/>
<comment type="caution">
    <text evidence="1">The sequence shown here is derived from an EMBL/GenBank/DDBJ whole genome shotgun (WGS) entry which is preliminary data.</text>
</comment>
<protein>
    <submittedName>
        <fullName evidence="1">Uncharacterized protein</fullName>
    </submittedName>
</protein>
<sequence>MKNDHYGFSERFRTMSGAELVRTFNEKTVTFQPVTASHFFFYALLKEMEFQGIDTSVLYVKGGIQLRRQVALRYGRLELLNT</sequence>
<keyword evidence="2" id="KW-1185">Reference proteome</keyword>
<dbReference type="RefSeq" id="WP_194739538.1">
    <property type="nucleotide sequence ID" value="NZ_JADKYY010000008.1"/>
</dbReference>
<accession>A0A931EC21</accession>